<dbReference type="AlphaFoldDB" id="A0AAV4RX51"/>
<protein>
    <submittedName>
        <fullName evidence="1">Uncharacterized protein</fullName>
    </submittedName>
</protein>
<comment type="caution">
    <text evidence="1">The sequence shown here is derived from an EMBL/GenBank/DDBJ whole genome shotgun (WGS) entry which is preliminary data.</text>
</comment>
<accession>A0AAV4RX51</accession>
<evidence type="ECO:0000313" key="2">
    <source>
        <dbReference type="Proteomes" id="UP001054837"/>
    </source>
</evidence>
<evidence type="ECO:0000313" key="1">
    <source>
        <dbReference type="EMBL" id="GIY26473.1"/>
    </source>
</evidence>
<dbReference type="Proteomes" id="UP001054837">
    <property type="component" value="Unassembled WGS sequence"/>
</dbReference>
<sequence length="95" mass="11136">MLLNFHMSSGVKTGHRVALEERQSYGSIHWRTEVKKLSYIWILMGTTLSFWKNDIDIIFEFSYFVREIDAIILKELITKTFYTTHLFCASSEGHG</sequence>
<gene>
    <name evidence="1" type="ORF">CDAR_223671</name>
</gene>
<organism evidence="1 2">
    <name type="scientific">Caerostris darwini</name>
    <dbReference type="NCBI Taxonomy" id="1538125"/>
    <lineage>
        <taxon>Eukaryota</taxon>
        <taxon>Metazoa</taxon>
        <taxon>Ecdysozoa</taxon>
        <taxon>Arthropoda</taxon>
        <taxon>Chelicerata</taxon>
        <taxon>Arachnida</taxon>
        <taxon>Araneae</taxon>
        <taxon>Araneomorphae</taxon>
        <taxon>Entelegynae</taxon>
        <taxon>Araneoidea</taxon>
        <taxon>Araneidae</taxon>
        <taxon>Caerostris</taxon>
    </lineage>
</organism>
<keyword evidence="2" id="KW-1185">Reference proteome</keyword>
<proteinExistence type="predicted"/>
<reference evidence="1 2" key="1">
    <citation type="submission" date="2021-06" db="EMBL/GenBank/DDBJ databases">
        <title>Caerostris darwini draft genome.</title>
        <authorList>
            <person name="Kono N."/>
            <person name="Arakawa K."/>
        </authorList>
    </citation>
    <scope>NUCLEOTIDE SEQUENCE [LARGE SCALE GENOMIC DNA]</scope>
</reference>
<dbReference type="EMBL" id="BPLQ01006946">
    <property type="protein sequence ID" value="GIY26473.1"/>
    <property type="molecule type" value="Genomic_DNA"/>
</dbReference>
<name>A0AAV4RX51_9ARAC</name>